<reference evidence="4 5" key="1">
    <citation type="submission" date="2020-02" db="EMBL/GenBank/DDBJ databases">
        <authorList>
            <person name="Criscuolo A."/>
        </authorList>
    </citation>
    <scope>NUCLEOTIDE SEQUENCE [LARGE SCALE GENOMIC DNA]</scope>
    <source>
        <strain evidence="4">CIP105534</strain>
    </source>
</reference>
<gene>
    <name evidence="4" type="primary">rluD_1</name>
    <name evidence="4" type="ORF">FLA105534_03401</name>
</gene>
<dbReference type="InterPro" id="IPR006224">
    <property type="entry name" value="PsdUridine_synth_RluA-like_CS"/>
</dbReference>
<dbReference type="CDD" id="cd02869">
    <property type="entry name" value="PseudoU_synth_RluA_like"/>
    <property type="match status" value="1"/>
</dbReference>
<dbReference type="EMBL" id="CADCSU010000121">
    <property type="protein sequence ID" value="CAA9201078.1"/>
    <property type="molecule type" value="Genomic_DNA"/>
</dbReference>
<comment type="similarity">
    <text evidence="1">Belongs to the pseudouridine synthase RluA family.</text>
</comment>
<proteinExistence type="inferred from homology"/>
<keyword evidence="2 4" id="KW-0413">Isomerase</keyword>
<feature type="domain" description="Pseudouridine synthase RsuA/RluA-like" evidence="3">
    <location>
        <begin position="46"/>
        <end position="202"/>
    </location>
</feature>
<evidence type="ECO:0000313" key="4">
    <source>
        <dbReference type="EMBL" id="CAA9201078.1"/>
    </source>
</evidence>
<dbReference type="GO" id="GO:0160140">
    <property type="term" value="F:23S rRNA pseudouridine(1911/1915/1917) synthase activity"/>
    <property type="evidence" value="ECO:0007669"/>
    <property type="project" value="UniProtKB-EC"/>
</dbReference>
<protein>
    <submittedName>
        <fullName evidence="4">Ribosomal large subunit pseudouridine synthase D</fullName>
        <ecNumber evidence="4">5.4.99.23</ecNumber>
    </submittedName>
</protein>
<keyword evidence="5" id="KW-1185">Reference proteome</keyword>
<dbReference type="PANTHER" id="PTHR21600:SF83">
    <property type="entry name" value="PSEUDOURIDYLATE SYNTHASE RPUSD4, MITOCHONDRIAL"/>
    <property type="match status" value="1"/>
</dbReference>
<evidence type="ECO:0000259" key="3">
    <source>
        <dbReference type="Pfam" id="PF00849"/>
    </source>
</evidence>
<dbReference type="GO" id="GO:0001522">
    <property type="term" value="P:pseudouridine synthesis"/>
    <property type="evidence" value="ECO:0007669"/>
    <property type="project" value="InterPro"/>
</dbReference>
<evidence type="ECO:0000313" key="5">
    <source>
        <dbReference type="Proteomes" id="UP000479938"/>
    </source>
</evidence>
<dbReference type="SUPFAM" id="SSF55120">
    <property type="entry name" value="Pseudouridine synthase"/>
    <property type="match status" value="1"/>
</dbReference>
<dbReference type="GO" id="GO:0003723">
    <property type="term" value="F:RNA binding"/>
    <property type="evidence" value="ECO:0007669"/>
    <property type="project" value="InterPro"/>
</dbReference>
<dbReference type="InterPro" id="IPR006145">
    <property type="entry name" value="PsdUridine_synth_RsuA/RluA"/>
</dbReference>
<dbReference type="InterPro" id="IPR020103">
    <property type="entry name" value="PsdUridine_synth_cat_dom_sf"/>
</dbReference>
<evidence type="ECO:0000256" key="2">
    <source>
        <dbReference type="ARBA" id="ARBA00023235"/>
    </source>
</evidence>
<sequence>MRLCERLKRYVAQSKIGYLKSKITHKSNMKIVSDKNNLQVLHEDNHIIVVNKRVGDIVQGDKTGDKPLSDVVKEYIKVKYNKPGDVFLGVIHRLDRPTTGIVVFARTSKALTRMNEMFSNRETQKTYWAVVKNKPQEASAKLVHYLKRNEKNNTSKAHLKEVPDSKLASLDYKIIKELQNYTALEINLHTGRHHQIRAQLSAIGSPIKGDLKYGFDRSNPDGGIHLHARKLVFVHPVSKENITIVAPTPDETIWNAI</sequence>
<accession>A0A6J4GU66</accession>
<dbReference type="EC" id="5.4.99.23" evidence="4"/>
<dbReference type="PROSITE" id="PS01129">
    <property type="entry name" value="PSI_RLU"/>
    <property type="match status" value="1"/>
</dbReference>
<dbReference type="InterPro" id="IPR050188">
    <property type="entry name" value="RluA_PseudoU_synthase"/>
</dbReference>
<dbReference type="Proteomes" id="UP000479938">
    <property type="component" value="Unassembled WGS sequence"/>
</dbReference>
<dbReference type="Gene3D" id="3.30.2350.10">
    <property type="entry name" value="Pseudouridine synthase"/>
    <property type="match status" value="1"/>
</dbReference>
<dbReference type="GO" id="GO:0006396">
    <property type="term" value="P:RNA processing"/>
    <property type="evidence" value="ECO:0007669"/>
    <property type="project" value="UniProtKB-ARBA"/>
</dbReference>
<evidence type="ECO:0000256" key="1">
    <source>
        <dbReference type="ARBA" id="ARBA00010876"/>
    </source>
</evidence>
<dbReference type="AlphaFoldDB" id="A0A6J4GU66"/>
<dbReference type="Pfam" id="PF00849">
    <property type="entry name" value="PseudoU_synth_2"/>
    <property type="match status" value="1"/>
</dbReference>
<name>A0A6J4GU66_9FLAO</name>
<organism evidence="4 5">
    <name type="scientific">Flavobacterium bizetiae</name>
    <dbReference type="NCBI Taxonomy" id="2704140"/>
    <lineage>
        <taxon>Bacteria</taxon>
        <taxon>Pseudomonadati</taxon>
        <taxon>Bacteroidota</taxon>
        <taxon>Flavobacteriia</taxon>
        <taxon>Flavobacteriales</taxon>
        <taxon>Flavobacteriaceae</taxon>
        <taxon>Flavobacterium</taxon>
    </lineage>
</organism>
<dbReference type="PANTHER" id="PTHR21600">
    <property type="entry name" value="MITOCHONDRIAL RNA PSEUDOURIDINE SYNTHASE"/>
    <property type="match status" value="1"/>
</dbReference>